<proteinExistence type="predicted"/>
<reference evidence="1 2" key="1">
    <citation type="journal article" date="2023" name="Microb. Genom.">
        <title>Mesoterricola silvestris gen. nov., sp. nov., Mesoterricola sediminis sp. nov., Geothrix oryzae sp. nov., Geothrix edaphica sp. nov., Geothrix rubra sp. nov., and Geothrix limicola sp. nov., six novel members of Acidobacteriota isolated from soils.</title>
        <authorList>
            <person name="Weisberg A.J."/>
            <person name="Pearce E."/>
            <person name="Kramer C.G."/>
            <person name="Chang J.H."/>
            <person name="Clarke C.R."/>
        </authorList>
    </citation>
    <scope>NUCLEOTIDE SEQUENCE [LARGE SCALE GENOMIC DNA]</scope>
    <source>
        <strain evidence="1 2">NRRL_B-2795</strain>
    </source>
</reference>
<comment type="caution">
    <text evidence="1">The sequence shown here is derived from an EMBL/GenBank/DDBJ whole genome shotgun (WGS) entry which is preliminary data.</text>
</comment>
<dbReference type="InterPro" id="IPR027417">
    <property type="entry name" value="P-loop_NTPase"/>
</dbReference>
<dbReference type="Pfam" id="PF13671">
    <property type="entry name" value="AAA_33"/>
    <property type="match status" value="1"/>
</dbReference>
<accession>A0ABU4KZ47</accession>
<evidence type="ECO:0000313" key="2">
    <source>
        <dbReference type="Proteomes" id="UP001271723"/>
    </source>
</evidence>
<dbReference type="Gene3D" id="3.40.50.300">
    <property type="entry name" value="P-loop containing nucleotide triphosphate hydrolases"/>
    <property type="match status" value="1"/>
</dbReference>
<organism evidence="1 2">
    <name type="scientific">Streptomyces griseiscabiei</name>
    <dbReference type="NCBI Taxonomy" id="2993540"/>
    <lineage>
        <taxon>Bacteria</taxon>
        <taxon>Bacillati</taxon>
        <taxon>Actinomycetota</taxon>
        <taxon>Actinomycetes</taxon>
        <taxon>Kitasatosporales</taxon>
        <taxon>Streptomycetaceae</taxon>
        <taxon>Streptomyces</taxon>
    </lineage>
</organism>
<dbReference type="RefSeq" id="WP_086753923.1">
    <property type="nucleotide sequence ID" value="NZ_JAGJBZ010000006.1"/>
</dbReference>
<dbReference type="PIRSF" id="PIRSF037081">
    <property type="entry name" value="P-loop_All4644_prd"/>
    <property type="match status" value="1"/>
</dbReference>
<dbReference type="SUPFAM" id="SSF52540">
    <property type="entry name" value="P-loop containing nucleoside triphosphate hydrolases"/>
    <property type="match status" value="1"/>
</dbReference>
<sequence length="165" mass="17706">MADAVLPDPVLIVLLGAAGSGKNTLTGAWPPSAVLELDEFRERICDDPVDQDATGEAVHVLGEVLEARLARRLTTVVDADAPDRAVRAKLLDIAGRHRVPAAALILTTPLETCLERNARRPPERRVPDEVVRLQYAETVDATPDLPAEGFGYVEAVYGGPLRLVG</sequence>
<dbReference type="InterPro" id="IPR017101">
    <property type="entry name" value="P-loop_ATP/GTP-bd_All4644_prd"/>
</dbReference>
<protein>
    <submittedName>
        <fullName evidence="1">AAA family ATPase</fullName>
    </submittedName>
</protein>
<gene>
    <name evidence="1" type="ORF">PV517_08475</name>
</gene>
<dbReference type="Proteomes" id="UP001271723">
    <property type="component" value="Unassembled WGS sequence"/>
</dbReference>
<evidence type="ECO:0000313" key="1">
    <source>
        <dbReference type="EMBL" id="MDX2908734.1"/>
    </source>
</evidence>
<name>A0ABU4KZ47_9ACTN</name>
<dbReference type="EMBL" id="JARAVY010000003">
    <property type="protein sequence ID" value="MDX2908734.1"/>
    <property type="molecule type" value="Genomic_DNA"/>
</dbReference>
<keyword evidence="2" id="KW-1185">Reference proteome</keyword>